<dbReference type="RefSeq" id="WP_094944829.1">
    <property type="nucleotide sequence ID" value="NZ_NOKQ01000373.1"/>
</dbReference>
<evidence type="ECO:0000313" key="2">
    <source>
        <dbReference type="Proteomes" id="UP000217065"/>
    </source>
</evidence>
<proteinExistence type="predicted"/>
<dbReference type="OrthoDB" id="9824401at2"/>
<dbReference type="EMBL" id="NOKQ01000373">
    <property type="protein sequence ID" value="OZS76705.1"/>
    <property type="molecule type" value="Genomic_DNA"/>
</dbReference>
<dbReference type="AlphaFoldDB" id="A0A264VZI0"/>
<evidence type="ECO:0000313" key="1">
    <source>
        <dbReference type="EMBL" id="OZS76705.1"/>
    </source>
</evidence>
<accession>A0A264VZI0</accession>
<protein>
    <submittedName>
        <fullName evidence="1">Uncharacterized protein</fullName>
    </submittedName>
</protein>
<sequence>MLFIVAVVMGLAAFLWYDQSGMAEASSTPERAVQEYMGENPVYVIEIMELEDSVYVFHEPVAYHEEGRMSVTRVDKVEYGWKAVTSLSFGPEITDWASTTGTTVGSAHPETKKVIVSGFEALLYTFKSTGKNIYLVYDQEVEMPITIEEMGESTIQIGD</sequence>
<dbReference type="Proteomes" id="UP000217065">
    <property type="component" value="Unassembled WGS sequence"/>
</dbReference>
<reference evidence="1 2" key="1">
    <citation type="submission" date="2017-07" db="EMBL/GenBank/DDBJ databases">
        <title>Tetzosporium hominis gen.nov. sp.nov.</title>
        <authorList>
            <person name="Tetz G."/>
            <person name="Tetz V."/>
        </authorList>
    </citation>
    <scope>NUCLEOTIDE SEQUENCE [LARGE SCALE GENOMIC DNA]</scope>
    <source>
        <strain evidence="1 2">VT-49</strain>
    </source>
</reference>
<name>A0A264VZI0_9BACL</name>
<organism evidence="1 2">
    <name type="scientific">Tetzosporium hominis</name>
    <dbReference type="NCBI Taxonomy" id="2020506"/>
    <lineage>
        <taxon>Bacteria</taxon>
        <taxon>Bacillati</taxon>
        <taxon>Bacillota</taxon>
        <taxon>Bacilli</taxon>
        <taxon>Bacillales</taxon>
        <taxon>Caryophanaceae</taxon>
        <taxon>Tetzosporium</taxon>
    </lineage>
</organism>
<comment type="caution">
    <text evidence="1">The sequence shown here is derived from an EMBL/GenBank/DDBJ whole genome shotgun (WGS) entry which is preliminary data.</text>
</comment>
<keyword evidence="2" id="KW-1185">Reference proteome</keyword>
<gene>
    <name evidence="1" type="ORF">CF394_15350</name>
</gene>